<dbReference type="RefSeq" id="WP_111063120.1">
    <property type="nucleotide sequence ID" value="NZ_JBHUCU010000032.1"/>
</dbReference>
<dbReference type="InterPro" id="IPR019734">
    <property type="entry name" value="TPR_rpt"/>
</dbReference>
<evidence type="ECO:0008006" key="3">
    <source>
        <dbReference type="Google" id="ProtNLM"/>
    </source>
</evidence>
<organism evidence="1 2">
    <name type="scientific">Putridiphycobacter roseus</name>
    <dbReference type="NCBI Taxonomy" id="2219161"/>
    <lineage>
        <taxon>Bacteria</taxon>
        <taxon>Pseudomonadati</taxon>
        <taxon>Bacteroidota</taxon>
        <taxon>Flavobacteriia</taxon>
        <taxon>Flavobacteriales</taxon>
        <taxon>Crocinitomicaceae</taxon>
        <taxon>Putridiphycobacter</taxon>
    </lineage>
</organism>
<dbReference type="InterPro" id="IPR011990">
    <property type="entry name" value="TPR-like_helical_dom_sf"/>
</dbReference>
<reference evidence="1 2" key="1">
    <citation type="submission" date="2018-06" db="EMBL/GenBank/DDBJ databases">
        <title>The draft genome sequence of Crocinitomix sp. SM1701.</title>
        <authorList>
            <person name="Zhang X."/>
        </authorList>
    </citation>
    <scope>NUCLEOTIDE SEQUENCE [LARGE SCALE GENOMIC DNA]</scope>
    <source>
        <strain evidence="1 2">SM1701</strain>
    </source>
</reference>
<protein>
    <recommendedName>
        <fullName evidence="3">Tetratricopeptide repeat protein</fullName>
    </recommendedName>
</protein>
<dbReference type="Pfam" id="PF13174">
    <property type="entry name" value="TPR_6"/>
    <property type="match status" value="1"/>
</dbReference>
<comment type="caution">
    <text evidence="1">The sequence shown here is derived from an EMBL/GenBank/DDBJ whole genome shotgun (WGS) entry which is preliminary data.</text>
</comment>
<dbReference type="OrthoDB" id="9763354at2"/>
<gene>
    <name evidence="1" type="ORF">DNU06_09715</name>
</gene>
<name>A0A2W1NG60_9FLAO</name>
<dbReference type="EMBL" id="QKSB01000005">
    <property type="protein sequence ID" value="PZE17016.1"/>
    <property type="molecule type" value="Genomic_DNA"/>
</dbReference>
<keyword evidence="2" id="KW-1185">Reference proteome</keyword>
<dbReference type="SMART" id="SM00028">
    <property type="entry name" value="TPR"/>
    <property type="match status" value="6"/>
</dbReference>
<dbReference type="AlphaFoldDB" id="A0A2W1NG60"/>
<evidence type="ECO:0000313" key="1">
    <source>
        <dbReference type="EMBL" id="PZE17016.1"/>
    </source>
</evidence>
<sequence>MGITFPTVVLGQNGGEDAKLAAYYYNKGQFDKAEEYYESLYKKFETKYYFDKYFDCLMFQEKYKESEKIVGKQIKRNQFEFSYRFKLAEIYEKTDRQVNADEEYEKMIADLSPVQSQVQQLGRYFSGIGKFDYALQTYEKGKKANRSGYQYNIELGELYSMTKQKDKMIATYLDLLDYSSGYLKTVQTYLSRLIDFEKDEEEIALLRVELLSRAQNSPQKLCYNEMLIWYYTQLKQYTGAIIQSKALDLKGGANGRYTFEIGQVCESNKVYDKAKQAYNYVMELGERSPYYTAAAQHSLEVSFLMVTAQSNYTKNDLNAVVLEFESAILRMGKTEATINIMERLAQIYAFYINEPQKAEVLLKEAIDLQRNPLQKAHTKILLGDVLLSNNEIWDASILYMQVANDFPEDKIGHEAKFKNAKVFYYDGEFEYAKAQLDVLKASTTKLIANDAMQLSLLLQDNLGMDTTEAPVQLFANADLLLQQSRFEDAIVLLDSIDKTYPFHALADEILYQKGLIFSKQKDWTKAIFFFQKVIDNYGFDILADDAIFKIAEIYDFQLVDSEKAVEYYKKILFEFPSSLYVAVSRERYRTIKAI</sequence>
<dbReference type="Gene3D" id="1.25.40.10">
    <property type="entry name" value="Tetratricopeptide repeat domain"/>
    <property type="match status" value="3"/>
</dbReference>
<evidence type="ECO:0000313" key="2">
    <source>
        <dbReference type="Proteomes" id="UP000249248"/>
    </source>
</evidence>
<dbReference type="SUPFAM" id="SSF48452">
    <property type="entry name" value="TPR-like"/>
    <property type="match status" value="2"/>
</dbReference>
<accession>A0A2W1NG60</accession>
<dbReference type="Proteomes" id="UP000249248">
    <property type="component" value="Unassembled WGS sequence"/>
</dbReference>
<proteinExistence type="predicted"/>